<evidence type="ECO:0000256" key="4">
    <source>
        <dbReference type="ARBA" id="ARBA00023136"/>
    </source>
</evidence>
<keyword evidence="5" id="KW-0521">NADP</keyword>
<dbReference type="Pfam" id="PF02544">
    <property type="entry name" value="Steroid_dh"/>
    <property type="match status" value="1"/>
</dbReference>
<feature type="transmembrane region" description="Helical" evidence="5">
    <location>
        <begin position="6"/>
        <end position="25"/>
    </location>
</feature>
<name>A0A1Y1ZYT0_9PLEO</name>
<accession>A0A1Y1ZYT0</accession>
<dbReference type="EC" id="1.3.1.94" evidence="5"/>
<dbReference type="InterPro" id="IPR001104">
    <property type="entry name" value="3-oxo-5_a-steroid_4-DH_C"/>
</dbReference>
<dbReference type="GO" id="GO:0016095">
    <property type="term" value="P:polyprenol catabolic process"/>
    <property type="evidence" value="ECO:0007669"/>
    <property type="project" value="UniProtKB-UniRule"/>
</dbReference>
<keyword evidence="5" id="KW-0560">Oxidoreductase</keyword>
<feature type="domain" description="3-oxo-5-alpha-steroid 4-dehydrogenase C-terminal" evidence="6">
    <location>
        <begin position="146"/>
        <end position="286"/>
    </location>
</feature>
<dbReference type="GO" id="GO:0003865">
    <property type="term" value="F:3-oxo-5-alpha-steroid 4-dehydrogenase activity"/>
    <property type="evidence" value="ECO:0007669"/>
    <property type="project" value="TreeGrafter"/>
</dbReference>
<dbReference type="PANTHER" id="PTHR14624">
    <property type="entry name" value="DFG10 PROTEIN"/>
    <property type="match status" value="1"/>
</dbReference>
<comment type="catalytic activity">
    <reaction evidence="5">
        <text>a di-trans,poly-cis-dolichal + NADP(+) = a di-trans,poly-cis-polyprenal + NADPH + H(+)</text>
        <dbReference type="Rhea" id="RHEA:80727"/>
        <dbReference type="Rhea" id="RHEA-COMP:19536"/>
        <dbReference type="Rhea" id="RHEA-COMP:19537"/>
        <dbReference type="ChEBI" id="CHEBI:15378"/>
        <dbReference type="ChEBI" id="CHEBI:57783"/>
        <dbReference type="ChEBI" id="CHEBI:58349"/>
        <dbReference type="ChEBI" id="CHEBI:231623"/>
        <dbReference type="ChEBI" id="CHEBI:231637"/>
        <dbReference type="EC" id="1.3.1.94"/>
    </reaction>
    <physiologicalReaction direction="right-to-left" evidence="5">
        <dbReference type="Rhea" id="RHEA:80729"/>
    </physiologicalReaction>
</comment>
<dbReference type="InterPro" id="IPR039698">
    <property type="entry name" value="Dfg10/SRD5A3"/>
</dbReference>
<keyword evidence="4 5" id="KW-0472">Membrane</keyword>
<feature type="transmembrane region" description="Helical" evidence="5">
    <location>
        <begin position="74"/>
        <end position="94"/>
    </location>
</feature>
<dbReference type="STRING" id="1231657.A0A1Y1ZYT0"/>
<feature type="non-terminal residue" evidence="7">
    <location>
        <position position="286"/>
    </location>
</feature>
<dbReference type="EMBL" id="MCFA01000029">
    <property type="protein sequence ID" value="ORY14925.1"/>
    <property type="molecule type" value="Genomic_DNA"/>
</dbReference>
<feature type="transmembrane region" description="Helical" evidence="5">
    <location>
        <begin position="211"/>
        <end position="232"/>
    </location>
</feature>
<gene>
    <name evidence="7" type="ORF">BCR34DRAFT_453818</name>
</gene>
<keyword evidence="5" id="KW-0256">Endoplasmic reticulum</keyword>
<feature type="transmembrane region" description="Helical" evidence="5">
    <location>
        <begin position="136"/>
        <end position="158"/>
    </location>
</feature>
<comment type="function">
    <text evidence="5">Plays a key role in early steps of protein N-linked glycosylation by being involved in the conversion of polyprenol into dolichol. Acts as a polyprenal reductase that mediates the reduction of polyprenal into dolichal in a NADP-dependent mechanism. Dolichols are required for the synthesis of dolichol-linked monosaccharides and the oligosaccharide precursor used for N-glycosylation.</text>
</comment>
<evidence type="ECO:0000259" key="6">
    <source>
        <dbReference type="Pfam" id="PF02544"/>
    </source>
</evidence>
<comment type="pathway">
    <text evidence="5">Protein modification; protein glycosylation.</text>
</comment>
<dbReference type="GO" id="GO:0160198">
    <property type="term" value="F:polyprenal reductase activity"/>
    <property type="evidence" value="ECO:0007669"/>
    <property type="project" value="UniProtKB-EC"/>
</dbReference>
<comment type="similarity">
    <text evidence="5">Belongs to the steroid 5-alpha reductase family. Polyprenal reductase subfamily.</text>
</comment>
<dbReference type="AlphaFoldDB" id="A0A1Y1ZYT0"/>
<organism evidence="7 8">
    <name type="scientific">Clohesyomyces aquaticus</name>
    <dbReference type="NCBI Taxonomy" id="1231657"/>
    <lineage>
        <taxon>Eukaryota</taxon>
        <taxon>Fungi</taxon>
        <taxon>Dikarya</taxon>
        <taxon>Ascomycota</taxon>
        <taxon>Pezizomycotina</taxon>
        <taxon>Dothideomycetes</taxon>
        <taxon>Pleosporomycetidae</taxon>
        <taxon>Pleosporales</taxon>
        <taxon>Lindgomycetaceae</taxon>
        <taxon>Clohesyomyces</taxon>
    </lineage>
</organism>
<evidence type="ECO:0000313" key="7">
    <source>
        <dbReference type="EMBL" id="ORY14925.1"/>
    </source>
</evidence>
<proteinExistence type="inferred from homology"/>
<dbReference type="UniPathway" id="UPA00378"/>
<dbReference type="GO" id="GO:0102389">
    <property type="term" value="F:polyprenol reductase activity"/>
    <property type="evidence" value="ECO:0007669"/>
    <property type="project" value="UniProtKB-UniRule"/>
</dbReference>
<dbReference type="Proteomes" id="UP000193144">
    <property type="component" value="Unassembled WGS sequence"/>
</dbReference>
<evidence type="ECO:0000313" key="8">
    <source>
        <dbReference type="Proteomes" id="UP000193144"/>
    </source>
</evidence>
<dbReference type="GO" id="GO:0005789">
    <property type="term" value="C:endoplasmic reticulum membrane"/>
    <property type="evidence" value="ECO:0007669"/>
    <property type="project" value="UniProtKB-SubCell"/>
</dbReference>
<feature type="transmembrane region" description="Helical" evidence="5">
    <location>
        <begin position="239"/>
        <end position="257"/>
    </location>
</feature>
<keyword evidence="8" id="KW-1185">Reference proteome</keyword>
<comment type="caution">
    <text evidence="7">The sequence shown here is derived from an EMBL/GenBank/DDBJ whole genome shotgun (WGS) entry which is preliminary data.</text>
</comment>
<evidence type="ECO:0000256" key="3">
    <source>
        <dbReference type="ARBA" id="ARBA00022989"/>
    </source>
</evidence>
<keyword evidence="2 5" id="KW-0812">Transmembrane</keyword>
<keyword evidence="3 5" id="KW-1133">Transmembrane helix</keyword>
<evidence type="ECO:0000256" key="2">
    <source>
        <dbReference type="ARBA" id="ARBA00022692"/>
    </source>
</evidence>
<dbReference type="OrthoDB" id="541710at2759"/>
<comment type="subcellular location">
    <subcellularLocation>
        <location evidence="1">Endomembrane system</location>
        <topology evidence="1">Multi-pass membrane protein</topology>
    </subcellularLocation>
    <subcellularLocation>
        <location evidence="5">Endoplasmic reticulum membrane</location>
    </subcellularLocation>
</comment>
<protein>
    <recommendedName>
        <fullName evidence="5">Polyprenal reductase</fullName>
        <ecNumber evidence="5">1.3.1.94</ecNumber>
    </recommendedName>
</protein>
<dbReference type="PROSITE" id="PS50244">
    <property type="entry name" value="S5A_REDUCTASE"/>
    <property type="match status" value="1"/>
</dbReference>
<sequence length="286" mass="32802">PVVVLRSLYVAASALILFIQQVSPLRSRFLAYGSRATHQAPDEPRQPSEKRPAPSWSLAPLLDYLAGLRVPHSYFAHFYLTSVACSIFWGYWLWPTLTSESGEKVRAVWLLMLLQGSRRLWESYRYSTKSKSQMWIGHYFLGLLFYLAVNVAIWIEIADEQPDAWYTYKLVAFIIPCYYAHGIQHVCHSYLFRLRTENEGPTYKLPSDHIFSSLICPHYTMEVLIYVCMSLLGAPTGRYINWTLAAAALFVAVNLGVTASGTKAWYVEQFGEEKIRGRRVMIPGIW</sequence>
<evidence type="ECO:0000256" key="5">
    <source>
        <dbReference type="RuleBase" id="RU367081"/>
    </source>
</evidence>
<dbReference type="GO" id="GO:0006488">
    <property type="term" value="P:dolichol-linked oligosaccharide biosynthetic process"/>
    <property type="evidence" value="ECO:0007669"/>
    <property type="project" value="UniProtKB-UniRule"/>
</dbReference>
<reference evidence="7 8" key="1">
    <citation type="submission" date="2016-07" db="EMBL/GenBank/DDBJ databases">
        <title>Pervasive Adenine N6-methylation of Active Genes in Fungi.</title>
        <authorList>
            <consortium name="DOE Joint Genome Institute"/>
            <person name="Mondo S.J."/>
            <person name="Dannebaum R.O."/>
            <person name="Kuo R.C."/>
            <person name="Labutti K."/>
            <person name="Haridas S."/>
            <person name="Kuo A."/>
            <person name="Salamov A."/>
            <person name="Ahrendt S.R."/>
            <person name="Lipzen A."/>
            <person name="Sullivan W."/>
            <person name="Andreopoulos W.B."/>
            <person name="Clum A."/>
            <person name="Lindquist E."/>
            <person name="Daum C."/>
            <person name="Ramamoorthy G.K."/>
            <person name="Gryganskyi A."/>
            <person name="Culley D."/>
            <person name="Magnuson J.K."/>
            <person name="James T.Y."/>
            <person name="O'Malley M.A."/>
            <person name="Stajich J.E."/>
            <person name="Spatafora J.W."/>
            <person name="Visel A."/>
            <person name="Grigoriev I.V."/>
        </authorList>
    </citation>
    <scope>NUCLEOTIDE SEQUENCE [LARGE SCALE GENOMIC DNA]</scope>
    <source>
        <strain evidence="7 8">CBS 115471</strain>
    </source>
</reference>
<dbReference type="PANTHER" id="PTHR14624:SF0">
    <property type="entry name" value="POLYPRENOL REDUCTASE"/>
    <property type="match status" value="1"/>
</dbReference>
<evidence type="ECO:0000256" key="1">
    <source>
        <dbReference type="ARBA" id="ARBA00004127"/>
    </source>
</evidence>
<feature type="non-terminal residue" evidence="7">
    <location>
        <position position="1"/>
    </location>
</feature>